<keyword evidence="1" id="KW-0472">Membrane</keyword>
<keyword evidence="3" id="KW-1185">Reference proteome</keyword>
<dbReference type="EMBL" id="OC924014">
    <property type="protein sequence ID" value="CAD7655239.1"/>
    <property type="molecule type" value="Genomic_DNA"/>
</dbReference>
<evidence type="ECO:0000313" key="2">
    <source>
        <dbReference type="EMBL" id="CAD7655239.1"/>
    </source>
</evidence>
<protein>
    <submittedName>
        <fullName evidence="2">Uncharacterized protein</fullName>
    </submittedName>
</protein>
<organism evidence="2">
    <name type="scientific">Oppiella nova</name>
    <dbReference type="NCBI Taxonomy" id="334625"/>
    <lineage>
        <taxon>Eukaryota</taxon>
        <taxon>Metazoa</taxon>
        <taxon>Ecdysozoa</taxon>
        <taxon>Arthropoda</taxon>
        <taxon>Chelicerata</taxon>
        <taxon>Arachnida</taxon>
        <taxon>Acari</taxon>
        <taxon>Acariformes</taxon>
        <taxon>Sarcoptiformes</taxon>
        <taxon>Oribatida</taxon>
        <taxon>Brachypylina</taxon>
        <taxon>Oppioidea</taxon>
        <taxon>Oppiidae</taxon>
        <taxon>Oppiella</taxon>
    </lineage>
</organism>
<gene>
    <name evidence="2" type="ORF">ONB1V03_LOCUS11883</name>
</gene>
<evidence type="ECO:0000313" key="3">
    <source>
        <dbReference type="Proteomes" id="UP000728032"/>
    </source>
</evidence>
<keyword evidence="1" id="KW-1133">Transmembrane helix</keyword>
<keyword evidence="1" id="KW-0812">Transmembrane</keyword>
<feature type="transmembrane region" description="Helical" evidence="1">
    <location>
        <begin position="35"/>
        <end position="58"/>
    </location>
</feature>
<sequence>MASMDSTPEELVREARDMLTKRLNVGQLPRDKRGIFGMFVDLMSALIGLFPFLGPIIYSKNPEIILNSTLVFTALLVVIMASVVMASEEPTVMEVVREARDLIANSQLGQVLREKRGLIGSLVLILGH</sequence>
<name>A0A7R9MA11_9ACAR</name>
<evidence type="ECO:0000256" key="1">
    <source>
        <dbReference type="SAM" id="Phobius"/>
    </source>
</evidence>
<dbReference type="Proteomes" id="UP000728032">
    <property type="component" value="Unassembled WGS sequence"/>
</dbReference>
<accession>A0A7R9MA11</accession>
<dbReference type="EMBL" id="CAJPVJ010009189">
    <property type="protein sequence ID" value="CAG2172426.1"/>
    <property type="molecule type" value="Genomic_DNA"/>
</dbReference>
<proteinExistence type="predicted"/>
<feature type="transmembrane region" description="Helical" evidence="1">
    <location>
        <begin position="64"/>
        <end position="87"/>
    </location>
</feature>
<dbReference type="AlphaFoldDB" id="A0A7R9MA11"/>
<reference evidence="2" key="1">
    <citation type="submission" date="2020-11" db="EMBL/GenBank/DDBJ databases">
        <authorList>
            <person name="Tran Van P."/>
        </authorList>
    </citation>
    <scope>NUCLEOTIDE SEQUENCE</scope>
</reference>